<reference evidence="3" key="1">
    <citation type="journal article" date="2019" name="Int. J. Syst. Evol. Microbiol.">
        <title>The Global Catalogue of Microorganisms (GCM) 10K type strain sequencing project: providing services to taxonomists for standard genome sequencing and annotation.</title>
        <authorList>
            <consortium name="The Broad Institute Genomics Platform"/>
            <consortium name="The Broad Institute Genome Sequencing Center for Infectious Disease"/>
            <person name="Wu L."/>
            <person name="Ma J."/>
        </authorList>
    </citation>
    <scope>NUCLEOTIDE SEQUENCE [LARGE SCALE GENOMIC DNA]</scope>
    <source>
        <strain evidence="3">JCM 6921</strain>
    </source>
</reference>
<keyword evidence="3" id="KW-1185">Reference proteome</keyword>
<evidence type="ECO:0000313" key="2">
    <source>
        <dbReference type="EMBL" id="GAA2411589.1"/>
    </source>
</evidence>
<feature type="region of interest" description="Disordered" evidence="1">
    <location>
        <begin position="27"/>
        <end position="67"/>
    </location>
</feature>
<protein>
    <submittedName>
        <fullName evidence="2">Uncharacterized protein</fullName>
    </submittedName>
</protein>
<sequence length="147" mass="15723">MWRNTVRLSGRLRDRCLTAVPVPGRGAVPRRLGHGKPYRAGRQSPYRRRPAVSGVKGRRGVRPGRPNRRLEIPMRLTSPALPQEPADGIAGWAADLVDTLGGPGAGPAIALENLAPPRPAGGEGRISGGVRGPAALRRRSARWCRAP</sequence>
<gene>
    <name evidence="2" type="ORF">GCM10010420_45700</name>
</gene>
<feature type="compositionally biased region" description="Basic residues" evidence="1">
    <location>
        <begin position="31"/>
        <end position="67"/>
    </location>
</feature>
<dbReference type="Proteomes" id="UP001500058">
    <property type="component" value="Unassembled WGS sequence"/>
</dbReference>
<evidence type="ECO:0000256" key="1">
    <source>
        <dbReference type="SAM" id="MobiDB-lite"/>
    </source>
</evidence>
<comment type="caution">
    <text evidence="2">The sequence shown here is derived from an EMBL/GenBank/DDBJ whole genome shotgun (WGS) entry which is preliminary data.</text>
</comment>
<proteinExistence type="predicted"/>
<feature type="compositionally biased region" description="Basic residues" evidence="1">
    <location>
        <begin position="136"/>
        <end position="147"/>
    </location>
</feature>
<organism evidence="2 3">
    <name type="scientific">Streptomyces glaucosporus</name>
    <dbReference type="NCBI Taxonomy" id="284044"/>
    <lineage>
        <taxon>Bacteria</taxon>
        <taxon>Bacillati</taxon>
        <taxon>Actinomycetota</taxon>
        <taxon>Actinomycetes</taxon>
        <taxon>Kitasatosporales</taxon>
        <taxon>Streptomycetaceae</taxon>
        <taxon>Streptomyces</taxon>
    </lineage>
</organism>
<feature type="compositionally biased region" description="Gly residues" evidence="1">
    <location>
        <begin position="121"/>
        <end position="131"/>
    </location>
</feature>
<name>A0ABP5VTI8_9ACTN</name>
<accession>A0ABP5VTI8</accession>
<evidence type="ECO:0000313" key="3">
    <source>
        <dbReference type="Proteomes" id="UP001500058"/>
    </source>
</evidence>
<feature type="region of interest" description="Disordered" evidence="1">
    <location>
        <begin position="116"/>
        <end position="147"/>
    </location>
</feature>
<dbReference type="EMBL" id="BAAATJ010000026">
    <property type="protein sequence ID" value="GAA2411589.1"/>
    <property type="molecule type" value="Genomic_DNA"/>
</dbReference>